<name>A0A8J2PY86_9HEXA</name>
<evidence type="ECO:0000256" key="1">
    <source>
        <dbReference type="SAM" id="MobiDB-lite"/>
    </source>
</evidence>
<evidence type="ECO:0000313" key="3">
    <source>
        <dbReference type="Proteomes" id="UP000708208"/>
    </source>
</evidence>
<feature type="region of interest" description="Disordered" evidence="1">
    <location>
        <begin position="1"/>
        <end position="79"/>
    </location>
</feature>
<feature type="compositionally biased region" description="Basic residues" evidence="1">
    <location>
        <begin position="53"/>
        <end position="75"/>
    </location>
</feature>
<gene>
    <name evidence="2" type="ORF">AFUS01_LOCUS36391</name>
</gene>
<proteinExistence type="predicted"/>
<sequence>MSSSPHHRAPLWQQSEDNSEVTGNTNKPCSTVAPKKPEVRIPASFKSSYPRHSSSRSRYRRAKCSNSKPKTKGIPKKVLPVDNGSLISANTNSSLQKIKYNSVRQEEFEASKSL</sequence>
<dbReference type="AlphaFoldDB" id="A0A8J2PY86"/>
<organism evidence="2 3">
    <name type="scientific">Allacma fusca</name>
    <dbReference type="NCBI Taxonomy" id="39272"/>
    <lineage>
        <taxon>Eukaryota</taxon>
        <taxon>Metazoa</taxon>
        <taxon>Ecdysozoa</taxon>
        <taxon>Arthropoda</taxon>
        <taxon>Hexapoda</taxon>
        <taxon>Collembola</taxon>
        <taxon>Symphypleona</taxon>
        <taxon>Sminthuridae</taxon>
        <taxon>Allacma</taxon>
    </lineage>
</organism>
<dbReference type="EMBL" id="CAJVCH010539416">
    <property type="protein sequence ID" value="CAG7826335.1"/>
    <property type="molecule type" value="Genomic_DNA"/>
</dbReference>
<keyword evidence="3" id="KW-1185">Reference proteome</keyword>
<feature type="compositionally biased region" description="Polar residues" evidence="1">
    <location>
        <begin position="12"/>
        <end position="29"/>
    </location>
</feature>
<comment type="caution">
    <text evidence="2">The sequence shown here is derived from an EMBL/GenBank/DDBJ whole genome shotgun (WGS) entry which is preliminary data.</text>
</comment>
<evidence type="ECO:0000313" key="2">
    <source>
        <dbReference type="EMBL" id="CAG7826335.1"/>
    </source>
</evidence>
<accession>A0A8J2PY86</accession>
<dbReference type="Proteomes" id="UP000708208">
    <property type="component" value="Unassembled WGS sequence"/>
</dbReference>
<feature type="non-terminal residue" evidence="2">
    <location>
        <position position="1"/>
    </location>
</feature>
<protein>
    <submittedName>
        <fullName evidence="2">Uncharacterized protein</fullName>
    </submittedName>
</protein>
<reference evidence="2" key="1">
    <citation type="submission" date="2021-06" db="EMBL/GenBank/DDBJ databases">
        <authorList>
            <person name="Hodson N. C."/>
            <person name="Mongue J. A."/>
            <person name="Jaron S. K."/>
        </authorList>
    </citation>
    <scope>NUCLEOTIDE SEQUENCE</scope>
</reference>